<dbReference type="PANTHER" id="PTHR11219">
    <property type="entry name" value="TENEURIN AND N-ACETYLGLUCOSAMINE-1-PHOSPHODIESTER ALPHA-N-ACETYLGLUCOSAMINIDASE"/>
    <property type="match status" value="1"/>
</dbReference>
<evidence type="ECO:0000256" key="4">
    <source>
        <dbReference type="SAM" id="MobiDB-lite"/>
    </source>
</evidence>
<evidence type="ECO:0000256" key="2">
    <source>
        <dbReference type="ARBA" id="ARBA00022737"/>
    </source>
</evidence>
<dbReference type="InterPro" id="IPR006530">
    <property type="entry name" value="YD"/>
</dbReference>
<dbReference type="Gene3D" id="2.180.10.10">
    <property type="entry name" value="RHS repeat-associated core"/>
    <property type="match status" value="1"/>
</dbReference>
<dbReference type="InterPro" id="IPR051216">
    <property type="entry name" value="Teneurin"/>
</dbReference>
<name>A0A975BF62_9BACT</name>
<evidence type="ECO:0000313" key="6">
    <source>
        <dbReference type="EMBL" id="QTA84153.1"/>
    </source>
</evidence>
<keyword evidence="1" id="KW-0245">EGF-like domain</keyword>
<gene>
    <name evidence="6" type="ORF">dnm_001460</name>
</gene>
<dbReference type="RefSeq" id="WP_207680758.1">
    <property type="nucleotide sequence ID" value="NZ_CP061800.1"/>
</dbReference>
<proteinExistence type="predicted"/>
<dbReference type="PANTHER" id="PTHR11219:SF69">
    <property type="entry name" value="TENEURIN-A"/>
    <property type="match status" value="1"/>
</dbReference>
<organism evidence="6 7">
    <name type="scientific">Desulfonema magnum</name>
    <dbReference type="NCBI Taxonomy" id="45655"/>
    <lineage>
        <taxon>Bacteria</taxon>
        <taxon>Pseudomonadati</taxon>
        <taxon>Thermodesulfobacteriota</taxon>
        <taxon>Desulfobacteria</taxon>
        <taxon>Desulfobacterales</taxon>
        <taxon>Desulfococcaceae</taxon>
        <taxon>Desulfonema</taxon>
    </lineage>
</organism>
<protein>
    <submittedName>
        <fullName evidence="6">YD repeat-containing protein</fullName>
    </submittedName>
</protein>
<evidence type="ECO:0000256" key="1">
    <source>
        <dbReference type="ARBA" id="ARBA00022536"/>
    </source>
</evidence>
<dbReference type="InterPro" id="IPR056823">
    <property type="entry name" value="TEN-like_YD-shell"/>
</dbReference>
<sequence length="588" mass="64619">MIKPWEGNGFVHVFDGNGRVEHTEDEEGGRWEFSRVTDAAGNITYETKALAEGDDVYNITSYGDRTDSTGKHTSEITGPAGGMTQFTRSSDSLGVVKELPCGTELGFEYDADPRWQTKYVKKMTETAPSGLTKTTERSKSYEDTDSDGMPDIITETVTVNGTKTTTLVQDIALAKKTVTSPEDRSVITEYDRDTLLTTKVSVTGLNDTTYGYDAKGRPETITTGTRQTVLAYDARGNVASVTDAEGSIFTYDYDDAGRLTAIHRPDITDVGNETVIAFGYDENGNMTVLTNPSDTDHGFGFNKVNLGSSYTTPLSGDYTYVYNKARRLIQKNFPSPDAWISYNYDPAKLESIETSEGDVTDFTYYSCGSKVDTVSRGNEEIKYVYDGSLVKSEILSGTLGQTLSYDYNNDFAVQRLTYAGADCDYVYDDDGLLTGAGDFSITRNAGNGLPEDVSGGVLSLTRTFSGYGETDAESFSADGTGLFSWSVIRDKNGRITEKTETFPDSTTATYDYDYDAVGRLLSVTKDDAVVESYQYDTRPYGIRTYQEVNDVTRPLAYNDEDNLLTAGDVTYQHDADGFLVSRTQETDQ</sequence>
<evidence type="ECO:0000313" key="7">
    <source>
        <dbReference type="Proteomes" id="UP000663722"/>
    </source>
</evidence>
<feature type="region of interest" description="Disordered" evidence="4">
    <location>
        <begin position="125"/>
        <end position="149"/>
    </location>
</feature>
<evidence type="ECO:0000256" key="3">
    <source>
        <dbReference type="ARBA" id="ARBA00023157"/>
    </source>
</evidence>
<keyword evidence="2" id="KW-0677">Repeat</keyword>
<reference evidence="6" key="1">
    <citation type="journal article" date="2021" name="Microb. Physiol.">
        <title>Proteogenomic Insights into the Physiology of Marine, Sulfate-Reducing, Filamentous Desulfonema limicola and Desulfonema magnum.</title>
        <authorList>
            <person name="Schnaars V."/>
            <person name="Wohlbrand L."/>
            <person name="Scheve S."/>
            <person name="Hinrichs C."/>
            <person name="Reinhardt R."/>
            <person name="Rabus R."/>
        </authorList>
    </citation>
    <scope>NUCLEOTIDE SEQUENCE</scope>
    <source>
        <strain evidence="6">4be13</strain>
    </source>
</reference>
<dbReference type="AlphaFoldDB" id="A0A975BF62"/>
<accession>A0A975BF62</accession>
<dbReference type="Proteomes" id="UP000663722">
    <property type="component" value="Chromosome"/>
</dbReference>
<dbReference type="NCBIfam" id="TIGR01643">
    <property type="entry name" value="YD_repeat_2x"/>
    <property type="match status" value="1"/>
</dbReference>
<dbReference type="EMBL" id="CP061800">
    <property type="protein sequence ID" value="QTA84153.1"/>
    <property type="molecule type" value="Genomic_DNA"/>
</dbReference>
<dbReference type="KEGG" id="dmm:dnm_001460"/>
<keyword evidence="7" id="KW-1185">Reference proteome</keyword>
<dbReference type="Pfam" id="PF25023">
    <property type="entry name" value="TEN_YD-shell"/>
    <property type="match status" value="1"/>
</dbReference>
<evidence type="ECO:0000259" key="5">
    <source>
        <dbReference type="Pfam" id="PF25023"/>
    </source>
</evidence>
<feature type="domain" description="Teneurin-like YD-shell" evidence="5">
    <location>
        <begin position="12"/>
        <end position="584"/>
    </location>
</feature>
<keyword evidence="3" id="KW-1015">Disulfide bond</keyword>